<dbReference type="EMBL" id="GBEZ01009389">
    <property type="protein sequence ID" value="JAC76195.1"/>
    <property type="molecule type" value="Transcribed_RNA"/>
</dbReference>
<accession>A0A061RZX2</accession>
<evidence type="ECO:0008006" key="3">
    <source>
        <dbReference type="Google" id="ProtNLM"/>
    </source>
</evidence>
<protein>
    <recommendedName>
        <fullName evidence="3">Transcription factor CBF/NF-Y/archaeal histone domain-containing protein</fullName>
    </recommendedName>
</protein>
<reference evidence="2" key="1">
    <citation type="submission" date="2014-05" db="EMBL/GenBank/DDBJ databases">
        <title>The transcriptome of the halophilic microalga Tetraselmis sp. GSL018 isolated from the Great Salt Lake, Utah.</title>
        <authorList>
            <person name="Jinkerson R.E."/>
            <person name="D'Adamo S."/>
            <person name="Posewitz M.C."/>
        </authorList>
    </citation>
    <scope>NUCLEOTIDE SEQUENCE</scope>
    <source>
        <strain evidence="2">GSL018</strain>
    </source>
</reference>
<sequence length="104" mass="10924">MDSSLPPQAPYLNTETSGDEVTESEVSGEGAVLKASVTTPTSQQRKSSVKEATGLVLPVNRIKRIAKQETSVKAMAADAAFMIAMAAVSNRQVRASSSLVNLLC</sequence>
<evidence type="ECO:0000313" key="2">
    <source>
        <dbReference type="EMBL" id="JAC76195.1"/>
    </source>
</evidence>
<organism evidence="2">
    <name type="scientific">Tetraselmis sp. GSL018</name>
    <dbReference type="NCBI Taxonomy" id="582737"/>
    <lineage>
        <taxon>Eukaryota</taxon>
        <taxon>Viridiplantae</taxon>
        <taxon>Chlorophyta</taxon>
        <taxon>core chlorophytes</taxon>
        <taxon>Chlorodendrophyceae</taxon>
        <taxon>Chlorodendrales</taxon>
        <taxon>Chlorodendraceae</taxon>
        <taxon>Tetraselmis</taxon>
    </lineage>
</organism>
<evidence type="ECO:0000256" key="1">
    <source>
        <dbReference type="SAM" id="MobiDB-lite"/>
    </source>
</evidence>
<dbReference type="InterPro" id="IPR009072">
    <property type="entry name" value="Histone-fold"/>
</dbReference>
<name>A0A061RZX2_9CHLO</name>
<dbReference type="AlphaFoldDB" id="A0A061RZX2"/>
<proteinExistence type="predicted"/>
<gene>
    <name evidence="2" type="ORF">TSPGSL018_20876</name>
</gene>
<feature type="region of interest" description="Disordered" evidence="1">
    <location>
        <begin position="1"/>
        <end position="29"/>
    </location>
</feature>
<feature type="compositionally biased region" description="Polar residues" evidence="1">
    <location>
        <begin position="1"/>
        <end position="16"/>
    </location>
</feature>
<dbReference type="Gene3D" id="1.10.20.10">
    <property type="entry name" value="Histone, subunit A"/>
    <property type="match status" value="1"/>
</dbReference>
<dbReference type="SUPFAM" id="SSF47113">
    <property type="entry name" value="Histone-fold"/>
    <property type="match status" value="1"/>
</dbReference>
<dbReference type="GO" id="GO:0046982">
    <property type="term" value="F:protein heterodimerization activity"/>
    <property type="evidence" value="ECO:0007669"/>
    <property type="project" value="InterPro"/>
</dbReference>